<proteinExistence type="predicted"/>
<dbReference type="Proteomes" id="UP001417504">
    <property type="component" value="Unassembled WGS sequence"/>
</dbReference>
<name>A0AAP0JQH9_9MAGN</name>
<protein>
    <submittedName>
        <fullName evidence="2">Uncharacterized protein</fullName>
    </submittedName>
</protein>
<keyword evidence="3" id="KW-1185">Reference proteome</keyword>
<accession>A0AAP0JQH9</accession>
<feature type="region of interest" description="Disordered" evidence="1">
    <location>
        <begin position="24"/>
        <end position="50"/>
    </location>
</feature>
<gene>
    <name evidence="2" type="ORF">Sjap_008598</name>
</gene>
<sequence>MDDDDDDDDDDDLQNVEFLAAVLQGGDGERNSVQENENIYDEDEDEENDADSDILQNKECSLWMPLINDPTLSVLDVASLCMPLINDPTLSVLDVAATALLGTYLHDVSKGSSKDEDISFDCR</sequence>
<evidence type="ECO:0000313" key="2">
    <source>
        <dbReference type="EMBL" id="KAK9138004.1"/>
    </source>
</evidence>
<evidence type="ECO:0000313" key="3">
    <source>
        <dbReference type="Proteomes" id="UP001417504"/>
    </source>
</evidence>
<organism evidence="2 3">
    <name type="scientific">Stephania japonica</name>
    <dbReference type="NCBI Taxonomy" id="461633"/>
    <lineage>
        <taxon>Eukaryota</taxon>
        <taxon>Viridiplantae</taxon>
        <taxon>Streptophyta</taxon>
        <taxon>Embryophyta</taxon>
        <taxon>Tracheophyta</taxon>
        <taxon>Spermatophyta</taxon>
        <taxon>Magnoliopsida</taxon>
        <taxon>Ranunculales</taxon>
        <taxon>Menispermaceae</taxon>
        <taxon>Menispermoideae</taxon>
        <taxon>Cissampelideae</taxon>
        <taxon>Stephania</taxon>
    </lineage>
</organism>
<dbReference type="EMBL" id="JBBNAE010000003">
    <property type="protein sequence ID" value="KAK9138004.1"/>
    <property type="molecule type" value="Genomic_DNA"/>
</dbReference>
<reference evidence="2 3" key="1">
    <citation type="submission" date="2024-01" db="EMBL/GenBank/DDBJ databases">
        <title>Genome assemblies of Stephania.</title>
        <authorList>
            <person name="Yang L."/>
        </authorList>
    </citation>
    <scope>NUCLEOTIDE SEQUENCE [LARGE SCALE GENOMIC DNA]</scope>
    <source>
        <strain evidence="2">QJT</strain>
        <tissue evidence="2">Leaf</tissue>
    </source>
</reference>
<comment type="caution">
    <text evidence="2">The sequence shown here is derived from an EMBL/GenBank/DDBJ whole genome shotgun (WGS) entry which is preliminary data.</text>
</comment>
<feature type="compositionally biased region" description="Acidic residues" evidence="1">
    <location>
        <begin position="38"/>
        <end position="50"/>
    </location>
</feature>
<dbReference type="AlphaFoldDB" id="A0AAP0JQH9"/>
<evidence type="ECO:0000256" key="1">
    <source>
        <dbReference type="SAM" id="MobiDB-lite"/>
    </source>
</evidence>